<reference evidence="1 2" key="2">
    <citation type="submission" date="2018-11" db="EMBL/GenBank/DDBJ databases">
        <authorList>
            <consortium name="Pathogen Informatics"/>
        </authorList>
    </citation>
    <scope>NUCLEOTIDE SEQUENCE [LARGE SCALE GENOMIC DNA]</scope>
</reference>
<accession>A0A183JB63</accession>
<keyword evidence="2" id="KW-1185">Reference proteome</keyword>
<proteinExistence type="predicted"/>
<dbReference type="EMBL" id="UZAM01020293">
    <property type="protein sequence ID" value="VDP54168.1"/>
    <property type="molecule type" value="Genomic_DNA"/>
</dbReference>
<dbReference type="Proteomes" id="UP000270296">
    <property type="component" value="Unassembled WGS sequence"/>
</dbReference>
<evidence type="ECO:0000313" key="3">
    <source>
        <dbReference type="WBParaSite" id="SBAD_0001352701-mRNA-1"/>
    </source>
</evidence>
<dbReference type="WBParaSite" id="SBAD_0001352701-mRNA-1">
    <property type="protein sequence ID" value="SBAD_0001352701-mRNA-1"/>
    <property type="gene ID" value="SBAD_0001352701"/>
</dbReference>
<organism evidence="3">
    <name type="scientific">Soboliphyme baturini</name>
    <dbReference type="NCBI Taxonomy" id="241478"/>
    <lineage>
        <taxon>Eukaryota</taxon>
        <taxon>Metazoa</taxon>
        <taxon>Ecdysozoa</taxon>
        <taxon>Nematoda</taxon>
        <taxon>Enoplea</taxon>
        <taxon>Dorylaimia</taxon>
        <taxon>Dioctophymatida</taxon>
        <taxon>Dioctophymatoidea</taxon>
        <taxon>Soboliphymatidae</taxon>
        <taxon>Soboliphyme</taxon>
    </lineage>
</organism>
<dbReference type="OrthoDB" id="5862865at2759"/>
<reference evidence="3" key="1">
    <citation type="submission" date="2016-06" db="UniProtKB">
        <authorList>
            <consortium name="WormBaseParasite"/>
        </authorList>
    </citation>
    <scope>IDENTIFICATION</scope>
</reference>
<evidence type="ECO:0000313" key="2">
    <source>
        <dbReference type="Proteomes" id="UP000270296"/>
    </source>
</evidence>
<protein>
    <submittedName>
        <fullName evidence="3">Endo/exonuclease/phosphatase domain-containing protein</fullName>
    </submittedName>
</protein>
<evidence type="ECO:0000313" key="1">
    <source>
        <dbReference type="EMBL" id="VDP54168.1"/>
    </source>
</evidence>
<dbReference type="SUPFAM" id="SSF56219">
    <property type="entry name" value="DNase I-like"/>
    <property type="match status" value="1"/>
</dbReference>
<name>A0A183JB63_9BILA</name>
<dbReference type="InterPro" id="IPR036691">
    <property type="entry name" value="Endo/exonu/phosph_ase_sf"/>
</dbReference>
<dbReference type="AlphaFoldDB" id="A0A183JB63"/>
<sequence>MTVVKVGAPNLEGEYEAFLEELQCALSEVPNTESLILMGDFNEHVGVDAENCNGEIGKTGPSDLRNNGIKYFALLYKQRTVHYEHLLRASKSAPSTGKLVHRSR</sequence>
<gene>
    <name evidence="1" type="ORF">SBAD_LOCUS13111</name>
</gene>